<accession>A0ABT9ZE35</accession>
<protein>
    <recommendedName>
        <fullName evidence="5">Swarming motility protein SwrB</fullName>
    </recommendedName>
</protein>
<proteinExistence type="predicted"/>
<organism evidence="3 4">
    <name type="scientific">Metabacillus malikii</name>
    <dbReference type="NCBI Taxonomy" id="1504265"/>
    <lineage>
        <taxon>Bacteria</taxon>
        <taxon>Bacillati</taxon>
        <taxon>Bacillota</taxon>
        <taxon>Bacilli</taxon>
        <taxon>Bacillales</taxon>
        <taxon>Bacillaceae</taxon>
        <taxon>Metabacillus</taxon>
    </lineage>
</organism>
<gene>
    <name evidence="3" type="ORF">J2S19_001763</name>
</gene>
<reference evidence="3 4" key="1">
    <citation type="submission" date="2023-07" db="EMBL/GenBank/DDBJ databases">
        <title>Genomic Encyclopedia of Type Strains, Phase IV (KMG-IV): sequencing the most valuable type-strain genomes for metagenomic binning, comparative biology and taxonomic classification.</title>
        <authorList>
            <person name="Goeker M."/>
        </authorList>
    </citation>
    <scope>NUCLEOTIDE SEQUENCE [LARGE SCALE GENOMIC DNA]</scope>
    <source>
        <strain evidence="3 4">DSM 29005</strain>
    </source>
</reference>
<keyword evidence="2" id="KW-0812">Transmembrane</keyword>
<keyword evidence="2" id="KW-1133">Transmembrane helix</keyword>
<feature type="region of interest" description="Disordered" evidence="1">
    <location>
        <begin position="73"/>
        <end position="103"/>
    </location>
</feature>
<dbReference type="Proteomes" id="UP001234495">
    <property type="component" value="Unassembled WGS sequence"/>
</dbReference>
<dbReference type="RefSeq" id="WP_307339897.1">
    <property type="nucleotide sequence ID" value="NZ_JAUSUD010000006.1"/>
</dbReference>
<evidence type="ECO:0000313" key="4">
    <source>
        <dbReference type="Proteomes" id="UP001234495"/>
    </source>
</evidence>
<sequence length="176" mass="20232">MNTFLFMISLLLHIVAFYFIVVLFTRYSAMKNVAETQSTMLEEAENSLTNFLIEMKDENNRLIQQLTSNSAASVQENSSEHVGKHSKNTDEKNSELELDSNNGANDLLDLPNYLQDLSDIKDVVEIKTEQVEDKPLPFEKKVIDLYEKGYSIEKIAKQLNKGKTEIELLLKFQQKH</sequence>
<dbReference type="EMBL" id="JAUSUD010000006">
    <property type="protein sequence ID" value="MDQ0230507.1"/>
    <property type="molecule type" value="Genomic_DNA"/>
</dbReference>
<evidence type="ECO:0000256" key="1">
    <source>
        <dbReference type="SAM" id="MobiDB-lite"/>
    </source>
</evidence>
<evidence type="ECO:0000256" key="2">
    <source>
        <dbReference type="SAM" id="Phobius"/>
    </source>
</evidence>
<keyword evidence="4" id="KW-1185">Reference proteome</keyword>
<feature type="compositionally biased region" description="Basic and acidic residues" evidence="1">
    <location>
        <begin position="78"/>
        <end position="95"/>
    </location>
</feature>
<name>A0ABT9ZE35_9BACI</name>
<evidence type="ECO:0000313" key="3">
    <source>
        <dbReference type="EMBL" id="MDQ0230507.1"/>
    </source>
</evidence>
<evidence type="ECO:0008006" key="5">
    <source>
        <dbReference type="Google" id="ProtNLM"/>
    </source>
</evidence>
<feature type="transmembrane region" description="Helical" evidence="2">
    <location>
        <begin position="6"/>
        <end position="24"/>
    </location>
</feature>
<keyword evidence="2" id="KW-0472">Membrane</keyword>
<comment type="caution">
    <text evidence="3">The sequence shown here is derived from an EMBL/GenBank/DDBJ whole genome shotgun (WGS) entry which is preliminary data.</text>
</comment>